<name>A0A1M2V4X7_TRAPU</name>
<gene>
    <name evidence="2" type="ORF">TRAPUB_6835</name>
</gene>
<feature type="region of interest" description="Disordered" evidence="1">
    <location>
        <begin position="1"/>
        <end position="55"/>
    </location>
</feature>
<dbReference type="OrthoDB" id="2756109at2759"/>
<comment type="caution">
    <text evidence="2">The sequence shown here is derived from an EMBL/GenBank/DDBJ whole genome shotgun (WGS) entry which is preliminary data.</text>
</comment>
<feature type="compositionally biased region" description="Low complexity" evidence="1">
    <location>
        <begin position="133"/>
        <end position="149"/>
    </location>
</feature>
<sequence>MNPLDQSAKNLATFEEGLETPPGAMEDPLPPPTRSPSDASHHSRKHANPKIHQTLKRTKTISAHILNNGTRPLVNAQRAVVNQFTNIGREVLRPMLTTRHPVDPAVPEPPSMGETSSPDQSSVESEEERGSEDSSAASAIDSASPSESDVSLPSEEKRVGSPEGRSRIFVLRRTIAMTFSIPSTLERTNRTPTAKGGVRRTANKDGEPIRYARPARPENSISSVVYETRFESPVKVLFRSKPKGKGKTGNGSVKKTSTKQGFGFMKSSPSLRRLFFSSSEGEDSDSDGGFWSRRSSLSSEATGATESVRSSISEEPENTPVPDASGTFIATPGCNNA</sequence>
<dbReference type="OMA" id="HANPKIH"/>
<feature type="compositionally biased region" description="Low complexity" evidence="1">
    <location>
        <begin position="267"/>
        <end position="279"/>
    </location>
</feature>
<dbReference type="AlphaFoldDB" id="A0A1M2V4X7"/>
<evidence type="ECO:0000256" key="1">
    <source>
        <dbReference type="SAM" id="MobiDB-lite"/>
    </source>
</evidence>
<feature type="compositionally biased region" description="Polar residues" evidence="1">
    <location>
        <begin position="293"/>
        <end position="313"/>
    </location>
</feature>
<dbReference type="EMBL" id="MNAD01001654">
    <property type="protein sequence ID" value="OJT02654.1"/>
    <property type="molecule type" value="Genomic_DNA"/>
</dbReference>
<feature type="region of interest" description="Disordered" evidence="1">
    <location>
        <begin position="186"/>
        <end position="212"/>
    </location>
</feature>
<feature type="region of interest" description="Disordered" evidence="1">
    <location>
        <begin position="237"/>
        <end position="337"/>
    </location>
</feature>
<accession>A0A1M2V4X7</accession>
<feature type="compositionally biased region" description="Basic and acidic residues" evidence="1">
    <location>
        <begin position="154"/>
        <end position="165"/>
    </location>
</feature>
<dbReference type="Proteomes" id="UP000184267">
    <property type="component" value="Unassembled WGS sequence"/>
</dbReference>
<reference evidence="2 3" key="1">
    <citation type="submission" date="2016-10" db="EMBL/GenBank/DDBJ databases">
        <title>Genome sequence of the basidiomycete white-rot fungus Trametes pubescens.</title>
        <authorList>
            <person name="Makela M.R."/>
            <person name="Granchi Z."/>
            <person name="Peng M."/>
            <person name="De Vries R.P."/>
            <person name="Grigoriev I."/>
            <person name="Riley R."/>
            <person name="Hilden K."/>
        </authorList>
    </citation>
    <scope>NUCLEOTIDE SEQUENCE [LARGE SCALE GENOMIC DNA]</scope>
    <source>
        <strain evidence="2 3">FBCC735</strain>
    </source>
</reference>
<feature type="compositionally biased region" description="Basic residues" evidence="1">
    <location>
        <begin position="42"/>
        <end position="55"/>
    </location>
</feature>
<feature type="region of interest" description="Disordered" evidence="1">
    <location>
        <begin position="95"/>
        <end position="165"/>
    </location>
</feature>
<proteinExistence type="predicted"/>
<organism evidence="2 3">
    <name type="scientific">Trametes pubescens</name>
    <name type="common">White-rot fungus</name>
    <dbReference type="NCBI Taxonomy" id="154538"/>
    <lineage>
        <taxon>Eukaryota</taxon>
        <taxon>Fungi</taxon>
        <taxon>Dikarya</taxon>
        <taxon>Basidiomycota</taxon>
        <taxon>Agaricomycotina</taxon>
        <taxon>Agaricomycetes</taxon>
        <taxon>Polyporales</taxon>
        <taxon>Polyporaceae</taxon>
        <taxon>Trametes</taxon>
    </lineage>
</organism>
<protein>
    <submittedName>
        <fullName evidence="2">Uncharacterized protein</fullName>
    </submittedName>
</protein>
<evidence type="ECO:0000313" key="2">
    <source>
        <dbReference type="EMBL" id="OJT02654.1"/>
    </source>
</evidence>
<feature type="compositionally biased region" description="Polar residues" evidence="1">
    <location>
        <begin position="1"/>
        <end position="10"/>
    </location>
</feature>
<feature type="compositionally biased region" description="Polar residues" evidence="1">
    <location>
        <begin position="250"/>
        <end position="260"/>
    </location>
</feature>
<evidence type="ECO:0000313" key="3">
    <source>
        <dbReference type="Proteomes" id="UP000184267"/>
    </source>
</evidence>
<keyword evidence="3" id="KW-1185">Reference proteome</keyword>